<accession>A0ABY7PIB7</accession>
<dbReference type="RefSeq" id="WP_270086666.1">
    <property type="nucleotide sequence ID" value="NZ_CP115300.1"/>
</dbReference>
<evidence type="ECO:0000313" key="3">
    <source>
        <dbReference type="Proteomes" id="UP001212326"/>
    </source>
</evidence>
<dbReference type="Proteomes" id="UP001212326">
    <property type="component" value="Chromosome"/>
</dbReference>
<name>A0ABY7PIB7_9ACTN</name>
<gene>
    <name evidence="2" type="ORF">O1G22_40245</name>
</gene>
<reference evidence="2 3" key="1">
    <citation type="submission" date="2022-12" db="EMBL/GenBank/DDBJ databases">
        <authorList>
            <person name="Mo P."/>
        </authorList>
    </citation>
    <scope>NUCLEOTIDE SEQUENCE [LARGE SCALE GENOMIC DNA]</scope>
    <source>
        <strain evidence="2 3">HUAS 2-6</strain>
    </source>
</reference>
<protein>
    <submittedName>
        <fullName evidence="2">DUF5954 family protein</fullName>
    </submittedName>
</protein>
<evidence type="ECO:0000256" key="1">
    <source>
        <dbReference type="SAM" id="MobiDB-lite"/>
    </source>
</evidence>
<dbReference type="InterPro" id="IPR045998">
    <property type="entry name" value="DUF5954"/>
</dbReference>
<dbReference type="Pfam" id="PF19379">
    <property type="entry name" value="DUF5954"/>
    <property type="match status" value="1"/>
</dbReference>
<keyword evidence="3" id="KW-1185">Reference proteome</keyword>
<sequence length="150" mass="16123">MRRFPAPGSRLPAPGSRLPAPGSRLPAPGSRLPAPGSRLPAPGSRLPEKVRAASHRALTTHPDVLLLPATFKDSCLTWFKPRRRGLLPEDAGRQVDARTHVAENAGSVAEELTAYTEAADRLRVGRVSQVGVLGTVYRIGRTRRLLQLGA</sequence>
<feature type="region of interest" description="Disordered" evidence="1">
    <location>
        <begin position="1"/>
        <end position="48"/>
    </location>
</feature>
<dbReference type="EMBL" id="CP115300">
    <property type="protein sequence ID" value="WBO69484.1"/>
    <property type="molecule type" value="Genomic_DNA"/>
</dbReference>
<proteinExistence type="predicted"/>
<organism evidence="2 3">
    <name type="scientific">Streptomyces camelliae</name>
    <dbReference type="NCBI Taxonomy" id="3004093"/>
    <lineage>
        <taxon>Bacteria</taxon>
        <taxon>Bacillati</taxon>
        <taxon>Actinomycetota</taxon>
        <taxon>Actinomycetes</taxon>
        <taxon>Kitasatosporales</taxon>
        <taxon>Streptomycetaceae</taxon>
        <taxon>Streptomyces</taxon>
    </lineage>
</organism>
<evidence type="ECO:0000313" key="2">
    <source>
        <dbReference type="EMBL" id="WBO69484.1"/>
    </source>
</evidence>